<accession>A6JYZ5</accession>
<protein>
    <submittedName>
        <fullName evidence="2">RCG50300</fullName>
    </submittedName>
</protein>
<dbReference type="EMBL" id="CH474008">
    <property type="protein sequence ID" value="EDL90358.1"/>
    <property type="molecule type" value="Genomic_DNA"/>
</dbReference>
<proteinExistence type="predicted"/>
<sequence>MDLGCLSHLGVSCSPHITPCPARCTERACTSPSPGPPRLLLTWLFQAPGATEAAPSRVGSRPVSQPNFPP</sequence>
<reference evidence="2 3" key="1">
    <citation type="submission" date="2005-09" db="EMBL/GenBank/DDBJ databases">
        <authorList>
            <person name="Mural R.J."/>
            <person name="Li P.W."/>
            <person name="Adams M.D."/>
            <person name="Amanatides P.G."/>
            <person name="Baden-Tillson H."/>
            <person name="Barnstead M."/>
            <person name="Chin S.H."/>
            <person name="Dew I."/>
            <person name="Evans C.A."/>
            <person name="Ferriera S."/>
            <person name="Flanigan M."/>
            <person name="Fosler C."/>
            <person name="Glodek A."/>
            <person name="Gu Z."/>
            <person name="Holt R.A."/>
            <person name="Jennings D."/>
            <person name="Kraft C.L."/>
            <person name="Lu F."/>
            <person name="Nguyen T."/>
            <person name="Nusskern D.R."/>
            <person name="Pfannkoch C.M."/>
            <person name="Sitter C."/>
            <person name="Sutton G.G."/>
            <person name="Venter J.C."/>
            <person name="Wang Z."/>
            <person name="Woodage T."/>
            <person name="Zheng X.H."/>
            <person name="Zhong F."/>
        </authorList>
    </citation>
    <scope>NUCLEOTIDE SEQUENCE [LARGE SCALE GENOMIC DNA]</scope>
    <source>
        <strain>BN</strain>
        <strain evidence="3">Sprague-Dawley</strain>
    </source>
</reference>
<organism evidence="2 3">
    <name type="scientific">Rattus norvegicus</name>
    <name type="common">Rat</name>
    <dbReference type="NCBI Taxonomy" id="10116"/>
    <lineage>
        <taxon>Eukaryota</taxon>
        <taxon>Metazoa</taxon>
        <taxon>Chordata</taxon>
        <taxon>Craniata</taxon>
        <taxon>Vertebrata</taxon>
        <taxon>Euteleostomi</taxon>
        <taxon>Mammalia</taxon>
        <taxon>Eutheria</taxon>
        <taxon>Euarchontoglires</taxon>
        <taxon>Glires</taxon>
        <taxon>Rodentia</taxon>
        <taxon>Myomorpha</taxon>
        <taxon>Muroidea</taxon>
        <taxon>Muridae</taxon>
        <taxon>Murinae</taxon>
        <taxon>Rattus</taxon>
    </lineage>
</organism>
<evidence type="ECO:0000313" key="3">
    <source>
        <dbReference type="Proteomes" id="UP000234681"/>
    </source>
</evidence>
<feature type="region of interest" description="Disordered" evidence="1">
    <location>
        <begin position="51"/>
        <end position="70"/>
    </location>
</feature>
<name>A6JYZ5_RAT</name>
<evidence type="ECO:0000256" key="1">
    <source>
        <dbReference type="SAM" id="MobiDB-lite"/>
    </source>
</evidence>
<dbReference type="AlphaFoldDB" id="A6JYZ5"/>
<dbReference type="Proteomes" id="UP000234681">
    <property type="component" value="Chromosome 5"/>
</dbReference>
<gene>
    <name evidence="2" type="ORF">rCG_50300</name>
</gene>
<evidence type="ECO:0000313" key="2">
    <source>
        <dbReference type="EMBL" id="EDL90358.1"/>
    </source>
</evidence>